<proteinExistence type="predicted"/>
<evidence type="ECO:0000313" key="2">
    <source>
        <dbReference type="EMBL" id="PZO97713.1"/>
    </source>
</evidence>
<dbReference type="Proteomes" id="UP000249451">
    <property type="component" value="Unassembled WGS sequence"/>
</dbReference>
<dbReference type="EMBL" id="QFNY01000374">
    <property type="protein sequence ID" value="PZO97713.1"/>
    <property type="molecule type" value="Genomic_DNA"/>
</dbReference>
<dbReference type="InterPro" id="IPR046342">
    <property type="entry name" value="CBS_dom_sf"/>
</dbReference>
<dbReference type="Gene3D" id="3.10.580.10">
    <property type="entry name" value="CBS-domain"/>
    <property type="match status" value="1"/>
</dbReference>
<organism evidence="2 3">
    <name type="scientific">Corynebacterium urealyticum</name>
    <dbReference type="NCBI Taxonomy" id="43771"/>
    <lineage>
        <taxon>Bacteria</taxon>
        <taxon>Bacillati</taxon>
        <taxon>Actinomycetota</taxon>
        <taxon>Actinomycetes</taxon>
        <taxon>Mycobacteriales</taxon>
        <taxon>Corynebacteriaceae</taxon>
        <taxon>Corynebacterium</taxon>
    </lineage>
</organism>
<feature type="non-terminal residue" evidence="2">
    <location>
        <position position="1"/>
    </location>
</feature>
<comment type="caution">
    <text evidence="2">The sequence shown here is derived from an EMBL/GenBank/DDBJ whole genome shotgun (WGS) entry which is preliminary data.</text>
</comment>
<accession>A0A2W5AUY2</accession>
<evidence type="ECO:0000313" key="3">
    <source>
        <dbReference type="Proteomes" id="UP000249451"/>
    </source>
</evidence>
<protein>
    <submittedName>
        <fullName evidence="2">Magnesium transporter</fullName>
    </submittedName>
</protein>
<gene>
    <name evidence="2" type="ORF">DI609_12495</name>
</gene>
<reference evidence="2 3" key="1">
    <citation type="submission" date="2017-11" db="EMBL/GenBank/DDBJ databases">
        <title>Infants hospitalized years apart are colonized by the same room-sourced microbial strains.</title>
        <authorList>
            <person name="Brooks B."/>
            <person name="Olm M.R."/>
            <person name="Firek B.A."/>
            <person name="Baker R."/>
            <person name="Thomas B.C."/>
            <person name="Morowitz M.J."/>
            <person name="Banfield J.F."/>
        </authorList>
    </citation>
    <scope>NUCLEOTIDE SEQUENCE [LARGE SCALE GENOMIC DNA]</scope>
    <source>
        <strain evidence="2">S2_012_000_R3_87</strain>
    </source>
</reference>
<feature type="region of interest" description="Disordered" evidence="1">
    <location>
        <begin position="41"/>
        <end position="60"/>
    </location>
</feature>
<sequence length="60" mass="6649">TYNLVCAPVVDEGNHLLGVLAVDDLLDALLPEDWRDQDWRVSNEAQKEPQTSLQEGDADA</sequence>
<evidence type="ECO:0000256" key="1">
    <source>
        <dbReference type="SAM" id="MobiDB-lite"/>
    </source>
</evidence>
<dbReference type="AlphaFoldDB" id="A0A2W5AUY2"/>
<name>A0A2W5AUY2_9CORY</name>
<dbReference type="SUPFAM" id="SSF54631">
    <property type="entry name" value="CBS-domain pair"/>
    <property type="match status" value="1"/>
</dbReference>